<organism evidence="3 4">
    <name type="scientific">Stieleria maiorica</name>
    <dbReference type="NCBI Taxonomy" id="2795974"/>
    <lineage>
        <taxon>Bacteria</taxon>
        <taxon>Pseudomonadati</taxon>
        <taxon>Planctomycetota</taxon>
        <taxon>Planctomycetia</taxon>
        <taxon>Pirellulales</taxon>
        <taxon>Pirellulaceae</taxon>
        <taxon>Stieleria</taxon>
    </lineage>
</organism>
<dbReference type="Proteomes" id="UP000321353">
    <property type="component" value="Chromosome"/>
</dbReference>
<dbReference type="Gene3D" id="3.40.50.880">
    <property type="match status" value="1"/>
</dbReference>
<feature type="region of interest" description="Disordered" evidence="1">
    <location>
        <begin position="371"/>
        <end position="394"/>
    </location>
</feature>
<name>A0A5B9MAP8_9BACT</name>
<sequence precursor="true">MKAWILTLITLLAVSPTMAEPLVYEGTEGIGKGKHIVFIANDHEYRSEQTCPLLAKILAKHHGFRCTVLFGVDQQGTIKPGARAVPGMEALADADMLFFFTRFMNLPDEQADRLVDYFESGGPVVGVRTSTHCFNGQQGKWAKLNFNYSGDDYHGGLGEQVFGNTWEKERGQSHYGSNHQMGSRITAVAGAENHPILTGVDQIHAYSGAYKSHPPADAVELLQVQVLNTFGPSEDINTEKPLVNAGWTRDSYTAPSGEKKDARVVYTSFGASEDLLSEDGRRFLVNACLWACGLEDTIKPNLDVSIVGEYAPSPYTNGAFYYEGVKPLDLAGWDSRVMPDSAPLAAVGEAKNARKQLRILDNRPELKAQLAEQYPDLYGPDAKLPPAPPRKKNR</sequence>
<dbReference type="RefSeq" id="WP_147867776.1">
    <property type="nucleotide sequence ID" value="NZ_CP036264.1"/>
</dbReference>
<keyword evidence="2" id="KW-0732">Signal</keyword>
<gene>
    <name evidence="3" type="ORF">Mal15_22670</name>
</gene>
<dbReference type="KEGG" id="smam:Mal15_22670"/>
<evidence type="ECO:0000256" key="2">
    <source>
        <dbReference type="SAM" id="SignalP"/>
    </source>
</evidence>
<dbReference type="InterPro" id="IPR029062">
    <property type="entry name" value="Class_I_gatase-like"/>
</dbReference>
<evidence type="ECO:0000256" key="1">
    <source>
        <dbReference type="SAM" id="MobiDB-lite"/>
    </source>
</evidence>
<dbReference type="SUPFAM" id="SSF52317">
    <property type="entry name" value="Class I glutamine amidotransferase-like"/>
    <property type="match status" value="1"/>
</dbReference>
<evidence type="ECO:0000313" key="3">
    <source>
        <dbReference type="EMBL" id="QEF98218.1"/>
    </source>
</evidence>
<accession>A0A5B9MAP8</accession>
<proteinExistence type="predicted"/>
<evidence type="ECO:0000313" key="4">
    <source>
        <dbReference type="Proteomes" id="UP000321353"/>
    </source>
</evidence>
<protein>
    <submittedName>
        <fullName evidence="3">Trehalose utilization</fullName>
    </submittedName>
</protein>
<dbReference type="EMBL" id="CP036264">
    <property type="protein sequence ID" value="QEF98218.1"/>
    <property type="molecule type" value="Genomic_DNA"/>
</dbReference>
<feature type="signal peptide" evidence="2">
    <location>
        <begin position="1"/>
        <end position="19"/>
    </location>
</feature>
<keyword evidence="4" id="KW-1185">Reference proteome</keyword>
<reference evidence="3 4" key="1">
    <citation type="submission" date="2019-02" db="EMBL/GenBank/DDBJ databases">
        <title>Planctomycetal bacteria perform biofilm scaping via a novel small molecule.</title>
        <authorList>
            <person name="Jeske O."/>
            <person name="Boedeker C."/>
            <person name="Wiegand S."/>
            <person name="Breitling P."/>
            <person name="Kallscheuer N."/>
            <person name="Jogler M."/>
            <person name="Rohde M."/>
            <person name="Petersen J."/>
            <person name="Medema M.H."/>
            <person name="Surup F."/>
            <person name="Jogler C."/>
        </authorList>
    </citation>
    <scope>NUCLEOTIDE SEQUENCE [LARGE SCALE GENOMIC DNA]</scope>
    <source>
        <strain evidence="3 4">Mal15</strain>
    </source>
</reference>
<dbReference type="AlphaFoldDB" id="A0A5B9MAP8"/>
<feature type="chain" id="PRO_5022976947" evidence="2">
    <location>
        <begin position="20"/>
        <end position="394"/>
    </location>
</feature>